<dbReference type="AlphaFoldDB" id="A0A2N6VIZ1"/>
<feature type="non-terminal residue" evidence="1">
    <location>
        <position position="61"/>
    </location>
</feature>
<sequence length="61" mass="6112">MQSTGVHIGVCGDAQLAYVPSMAQTTVHVTGQGHASFSLSAPDRASAADVLAAFTRHTAGG</sequence>
<dbReference type="EMBL" id="PNHK01000415">
    <property type="protein sequence ID" value="PMD04064.1"/>
    <property type="molecule type" value="Genomic_DNA"/>
</dbReference>
<organism evidence="1 2">
    <name type="scientific">Brevibacterium paucivorans</name>
    <dbReference type="NCBI Taxonomy" id="170994"/>
    <lineage>
        <taxon>Bacteria</taxon>
        <taxon>Bacillati</taxon>
        <taxon>Actinomycetota</taxon>
        <taxon>Actinomycetes</taxon>
        <taxon>Micrococcales</taxon>
        <taxon>Brevibacteriaceae</taxon>
        <taxon>Brevibacterium</taxon>
    </lineage>
</organism>
<evidence type="ECO:0000313" key="1">
    <source>
        <dbReference type="EMBL" id="PMD04064.1"/>
    </source>
</evidence>
<proteinExistence type="predicted"/>
<dbReference type="Proteomes" id="UP000235598">
    <property type="component" value="Unassembled WGS sequence"/>
</dbReference>
<reference evidence="1 2" key="1">
    <citation type="submission" date="2017-09" db="EMBL/GenBank/DDBJ databases">
        <title>Bacterial strain isolated from the female urinary microbiota.</title>
        <authorList>
            <person name="Thomas-White K."/>
            <person name="Kumar N."/>
            <person name="Forster S."/>
            <person name="Putonti C."/>
            <person name="Lawley T."/>
            <person name="Wolfe A.J."/>
        </authorList>
    </citation>
    <scope>NUCLEOTIDE SEQUENCE [LARGE SCALE GENOMIC DNA]</scope>
    <source>
        <strain evidence="1 2">UMB1301</strain>
    </source>
</reference>
<evidence type="ECO:0000313" key="2">
    <source>
        <dbReference type="Proteomes" id="UP000235598"/>
    </source>
</evidence>
<protein>
    <submittedName>
        <fullName evidence="1">Uncharacterized protein</fullName>
    </submittedName>
</protein>
<accession>A0A2N6VIZ1</accession>
<name>A0A2N6VIZ1_9MICO</name>
<comment type="caution">
    <text evidence="1">The sequence shown here is derived from an EMBL/GenBank/DDBJ whole genome shotgun (WGS) entry which is preliminary data.</text>
</comment>
<gene>
    <name evidence="1" type="ORF">CJ199_14265</name>
</gene>